<proteinExistence type="predicted"/>
<gene>
    <name evidence="1" type="ORF">CHRIB12_LOCUS6483</name>
</gene>
<organism evidence="1 2">
    <name type="scientific">Rhizophagus irregularis</name>
    <dbReference type="NCBI Taxonomy" id="588596"/>
    <lineage>
        <taxon>Eukaryota</taxon>
        <taxon>Fungi</taxon>
        <taxon>Fungi incertae sedis</taxon>
        <taxon>Mucoromycota</taxon>
        <taxon>Glomeromycotina</taxon>
        <taxon>Glomeromycetes</taxon>
        <taxon>Glomerales</taxon>
        <taxon>Glomeraceae</taxon>
        <taxon>Rhizophagus</taxon>
    </lineage>
</organism>
<dbReference type="OrthoDB" id="10412975at2759"/>
<dbReference type="EMBL" id="CAGKOT010000010">
    <property type="protein sequence ID" value="CAB5356690.1"/>
    <property type="molecule type" value="Genomic_DNA"/>
</dbReference>
<protein>
    <submittedName>
        <fullName evidence="1">Uncharacterized protein</fullName>
    </submittedName>
</protein>
<sequence>MMRKNFQQVGTWNSAFRCRKGLWTCGNPVALSEAWEFATFWLFGHGDFDDPSPLNRQFFSSDTYFGA</sequence>
<dbReference type="Proteomes" id="UP000684084">
    <property type="component" value="Unassembled WGS sequence"/>
</dbReference>
<dbReference type="AlphaFoldDB" id="A0A915Z0C6"/>
<evidence type="ECO:0000313" key="1">
    <source>
        <dbReference type="EMBL" id="CAB5356690.1"/>
    </source>
</evidence>
<reference evidence="1" key="1">
    <citation type="submission" date="2020-05" db="EMBL/GenBank/DDBJ databases">
        <authorList>
            <person name="Rincon C."/>
            <person name="Sanders R I."/>
            <person name="Robbins C."/>
            <person name="Chaturvedi A."/>
        </authorList>
    </citation>
    <scope>NUCLEOTIDE SEQUENCE</scope>
    <source>
        <strain evidence="1">CHB12</strain>
    </source>
</reference>
<comment type="caution">
    <text evidence="1">The sequence shown here is derived from an EMBL/GenBank/DDBJ whole genome shotgun (WGS) entry which is preliminary data.</text>
</comment>
<accession>A0A915Z0C6</accession>
<evidence type="ECO:0000313" key="2">
    <source>
        <dbReference type="Proteomes" id="UP000684084"/>
    </source>
</evidence>
<name>A0A915Z0C6_9GLOM</name>